<protein>
    <submittedName>
        <fullName evidence="4">NAD(P)-binding protein</fullName>
    </submittedName>
</protein>
<feature type="domain" description="Ketoreductase" evidence="3">
    <location>
        <begin position="8"/>
        <end position="161"/>
    </location>
</feature>
<evidence type="ECO:0000259" key="3">
    <source>
        <dbReference type="SMART" id="SM00822"/>
    </source>
</evidence>
<dbReference type="EMBL" id="KV423971">
    <property type="protein sequence ID" value="KZT56860.1"/>
    <property type="molecule type" value="Genomic_DNA"/>
</dbReference>
<sequence length="347" mass="38546">MSTVSSPAVVLITGGNGFVGSAIVLELIKQSYRVKATVRSQSKADAFDKQYPAQSSSIEWVVVADLTDEAAMTAAAVDVDYVIHVASPFSFEFTDPVESVLKPAKEMTLATLKAAAKHPRIKRVVTTSSFVAVWDPLKDSGLWPGKTFTAEDWDPATWEQAVSTPNPYFAMAASKTVAERAAWDFVAQEKPSFALTTFCPPIMFGPPHQAEVTTSSLNTGTGILWEVLSGQLKEIPETKMPIFVDVRDLAYLQVSALTNEKAKNQRYLAISNHWYMEQLVDIVKAEFPGQAARLPPAVRTRAPDHFDFDVIKTERDFDIKWIPLRTSIFDTMSFLYDREREEKAVKV</sequence>
<name>A0A165FJW3_9BASI</name>
<evidence type="ECO:0000313" key="5">
    <source>
        <dbReference type="Proteomes" id="UP000076842"/>
    </source>
</evidence>
<gene>
    <name evidence="4" type="ORF">CALCODRAFT_453775</name>
</gene>
<evidence type="ECO:0000256" key="2">
    <source>
        <dbReference type="ARBA" id="ARBA00023445"/>
    </source>
</evidence>
<dbReference type="GO" id="GO:0016616">
    <property type="term" value="F:oxidoreductase activity, acting on the CH-OH group of donors, NAD or NADP as acceptor"/>
    <property type="evidence" value="ECO:0007669"/>
    <property type="project" value="TreeGrafter"/>
</dbReference>
<dbReference type="Gene3D" id="3.40.50.720">
    <property type="entry name" value="NAD(P)-binding Rossmann-like Domain"/>
    <property type="match status" value="1"/>
</dbReference>
<reference evidence="4 5" key="1">
    <citation type="journal article" date="2016" name="Mol. Biol. Evol.">
        <title>Comparative Genomics of Early-Diverging Mushroom-Forming Fungi Provides Insights into the Origins of Lignocellulose Decay Capabilities.</title>
        <authorList>
            <person name="Nagy L.G."/>
            <person name="Riley R."/>
            <person name="Tritt A."/>
            <person name="Adam C."/>
            <person name="Daum C."/>
            <person name="Floudas D."/>
            <person name="Sun H."/>
            <person name="Yadav J.S."/>
            <person name="Pangilinan J."/>
            <person name="Larsson K.H."/>
            <person name="Matsuura K."/>
            <person name="Barry K."/>
            <person name="Labutti K."/>
            <person name="Kuo R."/>
            <person name="Ohm R.A."/>
            <person name="Bhattacharya S.S."/>
            <person name="Shirouzu T."/>
            <person name="Yoshinaga Y."/>
            <person name="Martin F.M."/>
            <person name="Grigoriev I.V."/>
            <person name="Hibbett D.S."/>
        </authorList>
    </citation>
    <scope>NUCLEOTIDE SEQUENCE [LARGE SCALE GENOMIC DNA]</scope>
    <source>
        <strain evidence="4 5">HHB12733</strain>
    </source>
</reference>
<keyword evidence="5" id="KW-1185">Reference proteome</keyword>
<dbReference type="STRING" id="1353952.A0A165FJW3"/>
<dbReference type="InterPro" id="IPR057326">
    <property type="entry name" value="KR_dom"/>
</dbReference>
<comment type="similarity">
    <text evidence="2">Belongs to the NAD(P)-dependent epimerase/dehydratase family. Dihydroflavonol-4-reductase subfamily.</text>
</comment>
<dbReference type="OrthoDB" id="2735536at2759"/>
<dbReference type="Proteomes" id="UP000076842">
    <property type="component" value="Unassembled WGS sequence"/>
</dbReference>
<dbReference type="FunCoup" id="A0A165FJW3">
    <property type="interactions" value="50"/>
</dbReference>
<accession>A0A165FJW3</accession>
<dbReference type="PANTHER" id="PTHR10366">
    <property type="entry name" value="NAD DEPENDENT EPIMERASE/DEHYDRATASE"/>
    <property type="match status" value="1"/>
</dbReference>
<dbReference type="SUPFAM" id="SSF51735">
    <property type="entry name" value="NAD(P)-binding Rossmann-fold domains"/>
    <property type="match status" value="1"/>
</dbReference>
<dbReference type="InterPro" id="IPR036291">
    <property type="entry name" value="NAD(P)-bd_dom_sf"/>
</dbReference>
<organism evidence="4 5">
    <name type="scientific">Calocera cornea HHB12733</name>
    <dbReference type="NCBI Taxonomy" id="1353952"/>
    <lineage>
        <taxon>Eukaryota</taxon>
        <taxon>Fungi</taxon>
        <taxon>Dikarya</taxon>
        <taxon>Basidiomycota</taxon>
        <taxon>Agaricomycotina</taxon>
        <taxon>Dacrymycetes</taxon>
        <taxon>Dacrymycetales</taxon>
        <taxon>Dacrymycetaceae</taxon>
        <taxon>Calocera</taxon>
    </lineage>
</organism>
<dbReference type="InterPro" id="IPR001509">
    <property type="entry name" value="Epimerase_deHydtase"/>
</dbReference>
<dbReference type="Pfam" id="PF01370">
    <property type="entry name" value="Epimerase"/>
    <property type="match status" value="1"/>
</dbReference>
<keyword evidence="1" id="KW-0560">Oxidoreductase</keyword>
<dbReference type="PANTHER" id="PTHR10366:SF564">
    <property type="entry name" value="STEROL-4-ALPHA-CARBOXYLATE 3-DEHYDROGENASE, DECARBOXYLATING"/>
    <property type="match status" value="1"/>
</dbReference>
<evidence type="ECO:0000256" key="1">
    <source>
        <dbReference type="ARBA" id="ARBA00023002"/>
    </source>
</evidence>
<evidence type="ECO:0000313" key="4">
    <source>
        <dbReference type="EMBL" id="KZT56860.1"/>
    </source>
</evidence>
<dbReference type="CDD" id="cd05227">
    <property type="entry name" value="AR_SDR_e"/>
    <property type="match status" value="1"/>
</dbReference>
<proteinExistence type="inferred from homology"/>
<dbReference type="InterPro" id="IPR050425">
    <property type="entry name" value="NAD(P)_dehydrat-like"/>
</dbReference>
<dbReference type="SMART" id="SM00822">
    <property type="entry name" value="PKS_KR"/>
    <property type="match status" value="1"/>
</dbReference>
<dbReference type="InParanoid" id="A0A165FJW3"/>
<dbReference type="AlphaFoldDB" id="A0A165FJW3"/>